<feature type="domain" description="Magnesium transporter MgtE intracellular" evidence="3">
    <location>
        <begin position="133"/>
        <end position="193"/>
    </location>
</feature>
<evidence type="ECO:0000256" key="1">
    <source>
        <dbReference type="SAM" id="Coils"/>
    </source>
</evidence>
<keyword evidence="2" id="KW-0472">Membrane</keyword>
<evidence type="ECO:0000313" key="5">
    <source>
        <dbReference type="Proteomes" id="UP000663981"/>
    </source>
</evidence>
<evidence type="ECO:0000259" key="3">
    <source>
        <dbReference type="Pfam" id="PF03448"/>
    </source>
</evidence>
<accession>A0ABS3MWX9</accession>
<dbReference type="Proteomes" id="UP000663981">
    <property type="component" value="Unassembled WGS sequence"/>
</dbReference>
<dbReference type="RefSeq" id="WP_207975057.1">
    <property type="nucleotide sequence ID" value="NZ_JAGDEL010000001.1"/>
</dbReference>
<keyword evidence="2" id="KW-0812">Transmembrane</keyword>
<sequence>MENNKQEYGKFQWFFFVILIPTIFTATLVLVILSVAGFDVLGKTKTLLAEVPVVEKLFKDDKQETTTNAEADLKEAIQQKDEKEKLEKTIEEQSSIIGALENDVTIKEKEIQNLNQEINSLESQIEEINNAKSENKSKDITKLYDNMTSKKAAEIIPNLNEADAMLILTSLDDKQVADILTKMTVDDAVKYTNLLASTTE</sequence>
<keyword evidence="1" id="KW-0175">Coiled coil</keyword>
<dbReference type="InterPro" id="IPR006668">
    <property type="entry name" value="Mg_transptr_MgtE_intracell_dom"/>
</dbReference>
<reference evidence="4 5" key="1">
    <citation type="submission" date="2021-03" db="EMBL/GenBank/DDBJ databases">
        <title>Whole genome sequence of Metabacillus bambusae BG109.</title>
        <authorList>
            <person name="Jeong J.W."/>
        </authorList>
    </citation>
    <scope>NUCLEOTIDE SEQUENCE [LARGE SCALE GENOMIC DNA]</scope>
    <source>
        <strain evidence="4 5">BG109</strain>
    </source>
</reference>
<evidence type="ECO:0000256" key="2">
    <source>
        <dbReference type="SAM" id="Phobius"/>
    </source>
</evidence>
<feature type="coiled-coil region" evidence="1">
    <location>
        <begin position="59"/>
        <end position="138"/>
    </location>
</feature>
<comment type="caution">
    <text evidence="4">The sequence shown here is derived from an EMBL/GenBank/DDBJ whole genome shotgun (WGS) entry which is preliminary data.</text>
</comment>
<dbReference type="EMBL" id="JAGDEL010000001">
    <property type="protein sequence ID" value="MBO1510410.1"/>
    <property type="molecule type" value="Genomic_DNA"/>
</dbReference>
<proteinExistence type="predicted"/>
<dbReference type="Pfam" id="PF03448">
    <property type="entry name" value="MgtE_N"/>
    <property type="match status" value="1"/>
</dbReference>
<name>A0ABS3MWX9_9BACI</name>
<organism evidence="4 5">
    <name type="scientific">Metabacillus bambusae</name>
    <dbReference type="NCBI Taxonomy" id="2795218"/>
    <lineage>
        <taxon>Bacteria</taxon>
        <taxon>Bacillati</taxon>
        <taxon>Bacillota</taxon>
        <taxon>Bacilli</taxon>
        <taxon>Bacillales</taxon>
        <taxon>Bacillaceae</taxon>
        <taxon>Metabacillus</taxon>
    </lineage>
</organism>
<dbReference type="InterPro" id="IPR038076">
    <property type="entry name" value="MgtE_N_sf"/>
</dbReference>
<keyword evidence="5" id="KW-1185">Reference proteome</keyword>
<gene>
    <name evidence="4" type="ORF">I7822_01740</name>
</gene>
<feature type="transmembrane region" description="Helical" evidence="2">
    <location>
        <begin position="12"/>
        <end position="38"/>
    </location>
</feature>
<keyword evidence="2" id="KW-1133">Transmembrane helix</keyword>
<evidence type="ECO:0000313" key="4">
    <source>
        <dbReference type="EMBL" id="MBO1510410.1"/>
    </source>
</evidence>
<protein>
    <recommendedName>
        <fullName evidence="3">Magnesium transporter MgtE intracellular domain-containing protein</fullName>
    </recommendedName>
</protein>
<dbReference type="Gene3D" id="1.25.60.10">
    <property type="entry name" value="MgtE N-terminal domain-like"/>
    <property type="match status" value="1"/>
</dbReference>
<dbReference type="SUPFAM" id="SSF158791">
    <property type="entry name" value="MgtE N-terminal domain-like"/>
    <property type="match status" value="1"/>
</dbReference>